<evidence type="ECO:0008006" key="3">
    <source>
        <dbReference type="Google" id="ProtNLM"/>
    </source>
</evidence>
<gene>
    <name evidence="1" type="ORF">PG999_004995</name>
</gene>
<dbReference type="AlphaFoldDB" id="A0AAW0R0Y8"/>
<dbReference type="EMBL" id="JAQQWP010000004">
    <property type="protein sequence ID" value="KAK8120875.1"/>
    <property type="molecule type" value="Genomic_DNA"/>
</dbReference>
<dbReference type="Proteomes" id="UP001392437">
    <property type="component" value="Unassembled WGS sequence"/>
</dbReference>
<proteinExistence type="predicted"/>
<organism evidence="1 2">
    <name type="scientific">Apiospora kogelbergensis</name>
    <dbReference type="NCBI Taxonomy" id="1337665"/>
    <lineage>
        <taxon>Eukaryota</taxon>
        <taxon>Fungi</taxon>
        <taxon>Dikarya</taxon>
        <taxon>Ascomycota</taxon>
        <taxon>Pezizomycotina</taxon>
        <taxon>Sordariomycetes</taxon>
        <taxon>Xylariomycetidae</taxon>
        <taxon>Amphisphaeriales</taxon>
        <taxon>Apiosporaceae</taxon>
        <taxon>Apiospora</taxon>
    </lineage>
</organism>
<keyword evidence="2" id="KW-1185">Reference proteome</keyword>
<reference evidence="1 2" key="1">
    <citation type="submission" date="2023-01" db="EMBL/GenBank/DDBJ databases">
        <title>Analysis of 21 Apiospora genomes using comparative genomics revels a genus with tremendous synthesis potential of carbohydrate active enzymes and secondary metabolites.</title>
        <authorList>
            <person name="Sorensen T."/>
        </authorList>
    </citation>
    <scope>NUCLEOTIDE SEQUENCE [LARGE SCALE GENOMIC DNA]</scope>
    <source>
        <strain evidence="1 2">CBS 117206</strain>
    </source>
</reference>
<comment type="caution">
    <text evidence="1">The sequence shown here is derived from an EMBL/GenBank/DDBJ whole genome shotgun (WGS) entry which is preliminary data.</text>
</comment>
<evidence type="ECO:0000313" key="2">
    <source>
        <dbReference type="Proteomes" id="UP001392437"/>
    </source>
</evidence>
<name>A0AAW0R0Y8_9PEZI</name>
<evidence type="ECO:0000313" key="1">
    <source>
        <dbReference type="EMBL" id="KAK8120875.1"/>
    </source>
</evidence>
<sequence length="59" mass="6218">MQGTLVDAGASIGLVEDTTLALGAAFEEKDLDLFSLLLDKGVDLKELNISSTKSVTSYI</sequence>
<protein>
    <recommendedName>
        <fullName evidence="3">Ankyrin repeat-containing protein</fullName>
    </recommendedName>
</protein>
<accession>A0AAW0R0Y8</accession>